<dbReference type="RefSeq" id="WP_089085538.1">
    <property type="nucleotide sequence ID" value="NZ_AP018823.1"/>
</dbReference>
<keyword evidence="3" id="KW-1185">Reference proteome</keyword>
<evidence type="ECO:0000313" key="2">
    <source>
        <dbReference type="EMBL" id="BBF86745.1"/>
    </source>
</evidence>
<dbReference type="PANTHER" id="PTHR38598:SF1">
    <property type="entry name" value="INNER MEMBRANE PROTEIN YJCH"/>
    <property type="match status" value="1"/>
</dbReference>
<keyword evidence="1" id="KW-0472">Membrane</keyword>
<evidence type="ECO:0000313" key="3">
    <source>
        <dbReference type="Proteomes" id="UP000198290"/>
    </source>
</evidence>
<protein>
    <submittedName>
        <fullName evidence="2">Putative membrane protein</fullName>
    </submittedName>
</protein>
<feature type="transmembrane region" description="Helical" evidence="1">
    <location>
        <begin position="25"/>
        <end position="46"/>
    </location>
</feature>
<name>A0A3G9GGZ2_9NEIS</name>
<gene>
    <name evidence="2" type="ORF">DLM_3148</name>
</gene>
<dbReference type="PANTHER" id="PTHR38598">
    <property type="entry name" value="INNER MEMBRANE PROTEIN YJCH"/>
    <property type="match status" value="1"/>
</dbReference>
<proteinExistence type="predicted"/>
<dbReference type="Proteomes" id="UP000198290">
    <property type="component" value="Chromosome"/>
</dbReference>
<dbReference type="OrthoDB" id="5297034at2"/>
<reference evidence="2 3" key="2">
    <citation type="journal article" date="2017" name="Genome Announc.">
        <title>Draft genome sequence of Aquitalea magnusonii strain H3, a plant growth-promoting bacterium of duckweed Lemna minor.</title>
        <authorList>
            <person name="Ishizawa H."/>
            <person name="Kuroda M."/>
            <person name="Ike M."/>
        </authorList>
    </citation>
    <scope>NUCLEOTIDE SEQUENCE [LARGE SCALE GENOMIC DNA]</scope>
    <source>
        <strain evidence="2 3">H3</strain>
    </source>
</reference>
<dbReference type="InterPro" id="IPR007436">
    <property type="entry name" value="DUF485"/>
</dbReference>
<evidence type="ECO:0000256" key="1">
    <source>
        <dbReference type="SAM" id="Phobius"/>
    </source>
</evidence>
<keyword evidence="1" id="KW-1133">Transmembrane helix</keyword>
<dbReference type="GO" id="GO:0005886">
    <property type="term" value="C:plasma membrane"/>
    <property type="evidence" value="ECO:0007669"/>
    <property type="project" value="TreeGrafter"/>
</dbReference>
<dbReference type="KEGG" id="amah:DLM_3148"/>
<reference evidence="3" key="1">
    <citation type="journal article" date="2017" name="Biotechnol. Biofuels">
        <title>Evaluation of environmental bacterial communities as a factor affecting the growth of duckweed Lemna minor.</title>
        <authorList>
            <person name="Ishizawa H."/>
            <person name="Kuroda M."/>
            <person name="Morikawa M."/>
            <person name="Ike M."/>
        </authorList>
    </citation>
    <scope>NUCLEOTIDE SEQUENCE [LARGE SCALE GENOMIC DNA]</scope>
    <source>
        <strain evidence="3">H3</strain>
    </source>
</reference>
<dbReference type="EMBL" id="AP018823">
    <property type="protein sequence ID" value="BBF86745.1"/>
    <property type="molecule type" value="Genomic_DNA"/>
</dbReference>
<feature type="transmembrane region" description="Helical" evidence="1">
    <location>
        <begin position="58"/>
        <end position="84"/>
    </location>
</feature>
<dbReference type="AlphaFoldDB" id="A0A3G9GGZ2"/>
<dbReference type="Pfam" id="PF04341">
    <property type="entry name" value="DUF485"/>
    <property type="match status" value="1"/>
</dbReference>
<sequence>MNDAKLELILQHPDFQQLIAQKTRLSWSLSAVMLVIYYGFIMLLAFSPGTLGSPLSDGAITIGIPVGVAIILLTFVLTGIYVWIANRYLDPLNEKVLREFLP</sequence>
<reference evidence="3" key="3">
    <citation type="journal article" date="2017" name="Plant Physiol. Biochem.">
        <title>Differential oxidative and antioxidative response of duckweed Lemna minor toward plant growth promoting/inhibiting bacteria.</title>
        <authorList>
            <person name="Ishizawa H."/>
            <person name="Kuroda M."/>
            <person name="Morikawa M."/>
            <person name="Ike M."/>
        </authorList>
    </citation>
    <scope>NUCLEOTIDE SEQUENCE [LARGE SCALE GENOMIC DNA]</scope>
    <source>
        <strain evidence="3">H3</strain>
    </source>
</reference>
<keyword evidence="1" id="KW-0812">Transmembrane</keyword>
<organism evidence="2 3">
    <name type="scientific">Aquitalea magnusonii</name>
    <dbReference type="NCBI Taxonomy" id="332411"/>
    <lineage>
        <taxon>Bacteria</taxon>
        <taxon>Pseudomonadati</taxon>
        <taxon>Pseudomonadota</taxon>
        <taxon>Betaproteobacteria</taxon>
        <taxon>Neisseriales</taxon>
        <taxon>Chromobacteriaceae</taxon>
        <taxon>Aquitalea</taxon>
    </lineage>
</organism>
<dbReference type="InterPro" id="IPR052959">
    <property type="entry name" value="Inner_membrane_assoc"/>
</dbReference>
<accession>A0A3G9GGZ2</accession>